<dbReference type="CDD" id="cd00156">
    <property type="entry name" value="REC"/>
    <property type="match status" value="1"/>
</dbReference>
<dbReference type="PANTHER" id="PTHR43047:SF9">
    <property type="entry name" value="HISTIDINE KINASE"/>
    <property type="match status" value="1"/>
</dbReference>
<evidence type="ECO:0000256" key="8">
    <source>
        <dbReference type="SAM" id="Phobius"/>
    </source>
</evidence>
<evidence type="ECO:0000259" key="9">
    <source>
        <dbReference type="PROSITE" id="PS50109"/>
    </source>
</evidence>
<dbReference type="InterPro" id="IPR005467">
    <property type="entry name" value="His_kinase_dom"/>
</dbReference>
<accession>A0A840S2B5</accession>
<keyword evidence="8" id="KW-0472">Membrane</keyword>
<feature type="transmembrane region" description="Helical" evidence="8">
    <location>
        <begin position="47"/>
        <end position="67"/>
    </location>
</feature>
<dbReference type="InterPro" id="IPR001789">
    <property type="entry name" value="Sig_transdc_resp-reg_receiver"/>
</dbReference>
<evidence type="ECO:0000256" key="7">
    <source>
        <dbReference type="SAM" id="Coils"/>
    </source>
</evidence>
<dbReference type="PRINTS" id="PR00344">
    <property type="entry name" value="BCTRLSENSOR"/>
</dbReference>
<evidence type="ECO:0000256" key="6">
    <source>
        <dbReference type="PROSITE-ProRule" id="PRU00169"/>
    </source>
</evidence>
<keyword evidence="7" id="KW-0175">Coiled coil</keyword>
<evidence type="ECO:0000313" key="11">
    <source>
        <dbReference type="EMBL" id="MBB5202740.1"/>
    </source>
</evidence>
<name>A0A840S2B5_9BURK</name>
<dbReference type="Pfam" id="PF00512">
    <property type="entry name" value="HisKA"/>
    <property type="match status" value="1"/>
</dbReference>
<dbReference type="SMART" id="SM00388">
    <property type="entry name" value="HisKA"/>
    <property type="match status" value="1"/>
</dbReference>
<dbReference type="InterPro" id="IPR003661">
    <property type="entry name" value="HisK_dim/P_dom"/>
</dbReference>
<feature type="coiled-coil region" evidence="7">
    <location>
        <begin position="190"/>
        <end position="224"/>
    </location>
</feature>
<dbReference type="PROSITE" id="PS50110">
    <property type="entry name" value="RESPONSE_REGULATORY"/>
    <property type="match status" value="1"/>
</dbReference>
<sequence>MSTPHTDPETLDLQLRSTWLAAPASAFPAVLSSAVLHQALAPSQRPWLWIWIAAFLLLTLARLAAVWRWSRQPLSPERAQSWCGPWLASTALHAGQWGALGAFAAWLPAGPQAMLVESVLHITLAAVALGGALRLQGFERVLLAHVVLVLAPLGLRDVLAADLAHALMGGLLLLFGFYAVVQGQRQSRLMREMREQRQRTQELVEALQREYQHSEAARQRAEAATTARSRFFAAANHDLRQPLHALGLLAESLQQSRSLSEVHRVAGHLTECVEGMAQVVDDLLEVTRLDLGQVQVQGAPTPLRALVEDACRPYRALARIKGLQLALDLPEVAVYSDPTLLARVIANLVSNAIRYTAQGQIDVLGQVQEQTLVLSVQDTGIGIATEHLPRLFDDFFQVGNPERDRRQGLGLGLATVRRLCELLAIPIEVHSTPAVGSRFSLRLPLATLAPLDPQAAAPGAAPPRALQDLRVLVVDDDLNSQRALSELLQTWGCSVQIAAQAADAQAQLDAGFAADALLVDLRLPGEQNGLEWLRSLQAAGSARPALLLTGDADEAKQLAAQSLAWPVLVKPVRPAALRAFLGQARIGLPGLRA</sequence>
<dbReference type="InterPro" id="IPR004358">
    <property type="entry name" value="Sig_transdc_His_kin-like_C"/>
</dbReference>
<evidence type="ECO:0000256" key="5">
    <source>
        <dbReference type="ARBA" id="ARBA00022777"/>
    </source>
</evidence>
<dbReference type="GO" id="GO:0000155">
    <property type="term" value="F:phosphorelay sensor kinase activity"/>
    <property type="evidence" value="ECO:0007669"/>
    <property type="project" value="InterPro"/>
</dbReference>
<dbReference type="Proteomes" id="UP000554837">
    <property type="component" value="Unassembled WGS sequence"/>
</dbReference>
<keyword evidence="12" id="KW-1185">Reference proteome</keyword>
<keyword evidence="4" id="KW-0808">Transferase</keyword>
<feature type="modified residue" description="4-aspartylphosphate" evidence="6">
    <location>
        <position position="520"/>
    </location>
</feature>
<dbReference type="Pfam" id="PF00072">
    <property type="entry name" value="Response_reg"/>
    <property type="match status" value="1"/>
</dbReference>
<feature type="transmembrane region" description="Helical" evidence="8">
    <location>
        <begin position="87"/>
        <end position="107"/>
    </location>
</feature>
<evidence type="ECO:0000256" key="2">
    <source>
        <dbReference type="ARBA" id="ARBA00012438"/>
    </source>
</evidence>
<dbReference type="CDD" id="cd00082">
    <property type="entry name" value="HisKA"/>
    <property type="match status" value="1"/>
</dbReference>
<keyword evidence="8" id="KW-0812">Transmembrane</keyword>
<dbReference type="SUPFAM" id="SSF47384">
    <property type="entry name" value="Homodimeric domain of signal transducing histidine kinase"/>
    <property type="match status" value="1"/>
</dbReference>
<keyword evidence="3 6" id="KW-0597">Phosphoprotein</keyword>
<evidence type="ECO:0000256" key="1">
    <source>
        <dbReference type="ARBA" id="ARBA00000085"/>
    </source>
</evidence>
<evidence type="ECO:0000256" key="3">
    <source>
        <dbReference type="ARBA" id="ARBA00022553"/>
    </source>
</evidence>
<feature type="domain" description="Histidine kinase" evidence="9">
    <location>
        <begin position="234"/>
        <end position="447"/>
    </location>
</feature>
<evidence type="ECO:0000259" key="10">
    <source>
        <dbReference type="PROSITE" id="PS50110"/>
    </source>
</evidence>
<proteinExistence type="predicted"/>
<dbReference type="SMART" id="SM00448">
    <property type="entry name" value="REC"/>
    <property type="match status" value="1"/>
</dbReference>
<dbReference type="Gene3D" id="3.40.50.2300">
    <property type="match status" value="1"/>
</dbReference>
<dbReference type="SMART" id="SM00387">
    <property type="entry name" value="HATPase_c"/>
    <property type="match status" value="1"/>
</dbReference>
<reference evidence="11 12" key="1">
    <citation type="submission" date="2020-08" db="EMBL/GenBank/DDBJ databases">
        <title>Genomic Encyclopedia of Type Strains, Phase IV (KMG-IV): sequencing the most valuable type-strain genomes for metagenomic binning, comparative biology and taxonomic classification.</title>
        <authorList>
            <person name="Goeker M."/>
        </authorList>
    </citation>
    <scope>NUCLEOTIDE SEQUENCE [LARGE SCALE GENOMIC DNA]</scope>
    <source>
        <strain evidence="11 12">DSM 23958</strain>
    </source>
</reference>
<dbReference type="AlphaFoldDB" id="A0A840S2B5"/>
<comment type="catalytic activity">
    <reaction evidence="1">
        <text>ATP + protein L-histidine = ADP + protein N-phospho-L-histidine.</text>
        <dbReference type="EC" id="2.7.13.3"/>
    </reaction>
</comment>
<dbReference type="SUPFAM" id="SSF55874">
    <property type="entry name" value="ATPase domain of HSP90 chaperone/DNA topoisomerase II/histidine kinase"/>
    <property type="match status" value="1"/>
</dbReference>
<dbReference type="InterPro" id="IPR036890">
    <property type="entry name" value="HATPase_C_sf"/>
</dbReference>
<dbReference type="GO" id="GO:0009927">
    <property type="term" value="F:histidine phosphotransfer kinase activity"/>
    <property type="evidence" value="ECO:0007669"/>
    <property type="project" value="TreeGrafter"/>
</dbReference>
<feature type="transmembrane region" description="Helical" evidence="8">
    <location>
        <begin position="158"/>
        <end position="181"/>
    </location>
</feature>
<organism evidence="11 12">
    <name type="scientific">Inhella inkyongensis</name>
    <dbReference type="NCBI Taxonomy" id="392593"/>
    <lineage>
        <taxon>Bacteria</taxon>
        <taxon>Pseudomonadati</taxon>
        <taxon>Pseudomonadota</taxon>
        <taxon>Betaproteobacteria</taxon>
        <taxon>Burkholderiales</taxon>
        <taxon>Sphaerotilaceae</taxon>
        <taxon>Inhella</taxon>
    </lineage>
</organism>
<gene>
    <name evidence="11" type="ORF">HNQ51_000033</name>
</gene>
<dbReference type="EMBL" id="JACHHO010000001">
    <property type="protein sequence ID" value="MBB5202740.1"/>
    <property type="molecule type" value="Genomic_DNA"/>
</dbReference>
<comment type="caution">
    <text evidence="11">The sequence shown here is derived from an EMBL/GenBank/DDBJ whole genome shotgun (WGS) entry which is preliminary data.</text>
</comment>
<keyword evidence="8" id="KW-1133">Transmembrane helix</keyword>
<dbReference type="InterPro" id="IPR036097">
    <property type="entry name" value="HisK_dim/P_sf"/>
</dbReference>
<dbReference type="EC" id="2.7.13.3" evidence="2"/>
<dbReference type="Gene3D" id="1.10.287.130">
    <property type="match status" value="1"/>
</dbReference>
<dbReference type="Gene3D" id="3.30.565.10">
    <property type="entry name" value="Histidine kinase-like ATPase, C-terminal domain"/>
    <property type="match status" value="1"/>
</dbReference>
<dbReference type="PANTHER" id="PTHR43047">
    <property type="entry name" value="TWO-COMPONENT HISTIDINE PROTEIN KINASE"/>
    <property type="match status" value="1"/>
</dbReference>
<dbReference type="SUPFAM" id="SSF52172">
    <property type="entry name" value="CheY-like"/>
    <property type="match status" value="1"/>
</dbReference>
<dbReference type="GO" id="GO:0005886">
    <property type="term" value="C:plasma membrane"/>
    <property type="evidence" value="ECO:0007669"/>
    <property type="project" value="TreeGrafter"/>
</dbReference>
<evidence type="ECO:0000313" key="12">
    <source>
        <dbReference type="Proteomes" id="UP000554837"/>
    </source>
</evidence>
<feature type="domain" description="Response regulatory" evidence="10">
    <location>
        <begin position="470"/>
        <end position="585"/>
    </location>
</feature>
<dbReference type="InterPro" id="IPR003594">
    <property type="entry name" value="HATPase_dom"/>
</dbReference>
<dbReference type="OrthoDB" id="6114847at2"/>
<keyword evidence="5 11" id="KW-0418">Kinase</keyword>
<protein>
    <recommendedName>
        <fullName evidence="2">histidine kinase</fullName>
        <ecNumber evidence="2">2.7.13.3</ecNumber>
    </recommendedName>
</protein>
<feature type="transmembrane region" description="Helical" evidence="8">
    <location>
        <begin position="119"/>
        <end position="138"/>
    </location>
</feature>
<dbReference type="Pfam" id="PF02518">
    <property type="entry name" value="HATPase_c"/>
    <property type="match status" value="1"/>
</dbReference>
<dbReference type="InterPro" id="IPR011006">
    <property type="entry name" value="CheY-like_superfamily"/>
</dbReference>
<dbReference type="RefSeq" id="WP_138858158.1">
    <property type="nucleotide sequence ID" value="NZ_CP040709.1"/>
</dbReference>
<dbReference type="PROSITE" id="PS50109">
    <property type="entry name" value="HIS_KIN"/>
    <property type="match status" value="1"/>
</dbReference>
<evidence type="ECO:0000256" key="4">
    <source>
        <dbReference type="ARBA" id="ARBA00022679"/>
    </source>
</evidence>